<keyword evidence="3" id="KW-1185">Reference proteome</keyword>
<feature type="region of interest" description="Disordered" evidence="1">
    <location>
        <begin position="132"/>
        <end position="168"/>
    </location>
</feature>
<proteinExistence type="predicted"/>
<dbReference type="EMBL" id="KL142382">
    <property type="protein sequence ID" value="KDR74892.1"/>
    <property type="molecule type" value="Genomic_DNA"/>
</dbReference>
<feature type="compositionally biased region" description="Acidic residues" evidence="1">
    <location>
        <begin position="152"/>
        <end position="168"/>
    </location>
</feature>
<evidence type="ECO:0000313" key="3">
    <source>
        <dbReference type="Proteomes" id="UP000027222"/>
    </source>
</evidence>
<organism evidence="2 3">
    <name type="scientific">Galerina marginata (strain CBS 339.88)</name>
    <dbReference type="NCBI Taxonomy" id="685588"/>
    <lineage>
        <taxon>Eukaryota</taxon>
        <taxon>Fungi</taxon>
        <taxon>Dikarya</taxon>
        <taxon>Basidiomycota</taxon>
        <taxon>Agaricomycotina</taxon>
        <taxon>Agaricomycetes</taxon>
        <taxon>Agaricomycetidae</taxon>
        <taxon>Agaricales</taxon>
        <taxon>Agaricineae</taxon>
        <taxon>Strophariaceae</taxon>
        <taxon>Galerina</taxon>
    </lineage>
</organism>
<accession>A0A067SXX4</accession>
<protein>
    <submittedName>
        <fullName evidence="2">Uncharacterized protein</fullName>
    </submittedName>
</protein>
<gene>
    <name evidence="2" type="ORF">GALMADRAFT_269097</name>
</gene>
<sequence length="168" mass="18527">MSSDMRTALTSVFLNSTTGKIQACLLESLTKASPAQLKALSSIFAPLLSQARVIKHCVRCHQEYSENENNKTACEIEHNEFGEYERTMIGYEEMTTTLLCCGISFEEDDGHPGTSCILAFHTTYPEEVEYYDEDDGTNENVVTCSEAGCSDDKEEGTSSDEEEGTSSD</sequence>
<evidence type="ECO:0000256" key="1">
    <source>
        <dbReference type="SAM" id="MobiDB-lite"/>
    </source>
</evidence>
<evidence type="ECO:0000313" key="2">
    <source>
        <dbReference type="EMBL" id="KDR74892.1"/>
    </source>
</evidence>
<dbReference type="HOGENOM" id="CLU_1586591_0_0_1"/>
<reference evidence="3" key="1">
    <citation type="journal article" date="2014" name="Proc. Natl. Acad. Sci. U.S.A.">
        <title>Extensive sampling of basidiomycete genomes demonstrates inadequacy of the white-rot/brown-rot paradigm for wood decay fungi.</title>
        <authorList>
            <person name="Riley R."/>
            <person name="Salamov A.A."/>
            <person name="Brown D.W."/>
            <person name="Nagy L.G."/>
            <person name="Floudas D."/>
            <person name="Held B.W."/>
            <person name="Levasseur A."/>
            <person name="Lombard V."/>
            <person name="Morin E."/>
            <person name="Otillar R."/>
            <person name="Lindquist E.A."/>
            <person name="Sun H."/>
            <person name="LaButti K.M."/>
            <person name="Schmutz J."/>
            <person name="Jabbour D."/>
            <person name="Luo H."/>
            <person name="Baker S.E."/>
            <person name="Pisabarro A.G."/>
            <person name="Walton J.D."/>
            <person name="Blanchette R.A."/>
            <person name="Henrissat B."/>
            <person name="Martin F."/>
            <person name="Cullen D."/>
            <person name="Hibbett D.S."/>
            <person name="Grigoriev I.V."/>
        </authorList>
    </citation>
    <scope>NUCLEOTIDE SEQUENCE [LARGE SCALE GENOMIC DNA]</scope>
    <source>
        <strain evidence="3">CBS 339.88</strain>
    </source>
</reference>
<name>A0A067SXX4_GALM3</name>
<dbReference type="Proteomes" id="UP000027222">
    <property type="component" value="Unassembled WGS sequence"/>
</dbReference>
<dbReference type="OrthoDB" id="3251058at2759"/>
<dbReference type="AlphaFoldDB" id="A0A067SXX4"/>